<keyword evidence="2" id="KW-1185">Reference proteome</keyword>
<gene>
    <name evidence="1" type="primary">WH47_00818</name>
    <name evidence="1" type="ORF">NPIL_483871</name>
</gene>
<evidence type="ECO:0000313" key="2">
    <source>
        <dbReference type="Proteomes" id="UP000887013"/>
    </source>
</evidence>
<dbReference type="AlphaFoldDB" id="A0A8X6URK2"/>
<comment type="caution">
    <text evidence="1">The sequence shown here is derived from an EMBL/GenBank/DDBJ whole genome shotgun (WGS) entry which is preliminary data.</text>
</comment>
<dbReference type="OrthoDB" id="8191996at2759"/>
<reference evidence="1" key="1">
    <citation type="submission" date="2020-08" db="EMBL/GenBank/DDBJ databases">
        <title>Multicomponent nature underlies the extraordinary mechanical properties of spider dragline silk.</title>
        <authorList>
            <person name="Kono N."/>
            <person name="Nakamura H."/>
            <person name="Mori M."/>
            <person name="Yoshida Y."/>
            <person name="Ohtoshi R."/>
            <person name="Malay A.D."/>
            <person name="Moran D.A.P."/>
            <person name="Tomita M."/>
            <person name="Numata K."/>
            <person name="Arakawa K."/>
        </authorList>
    </citation>
    <scope>NUCLEOTIDE SEQUENCE</scope>
</reference>
<proteinExistence type="predicted"/>
<evidence type="ECO:0000313" key="1">
    <source>
        <dbReference type="EMBL" id="GFU40900.1"/>
    </source>
</evidence>
<name>A0A8X6URK2_NEPPI</name>
<organism evidence="1 2">
    <name type="scientific">Nephila pilipes</name>
    <name type="common">Giant wood spider</name>
    <name type="synonym">Nephila maculata</name>
    <dbReference type="NCBI Taxonomy" id="299642"/>
    <lineage>
        <taxon>Eukaryota</taxon>
        <taxon>Metazoa</taxon>
        <taxon>Ecdysozoa</taxon>
        <taxon>Arthropoda</taxon>
        <taxon>Chelicerata</taxon>
        <taxon>Arachnida</taxon>
        <taxon>Araneae</taxon>
        <taxon>Araneomorphae</taxon>
        <taxon>Entelegynae</taxon>
        <taxon>Araneoidea</taxon>
        <taxon>Nephilidae</taxon>
        <taxon>Nephila</taxon>
    </lineage>
</organism>
<dbReference type="EMBL" id="BMAW01035729">
    <property type="protein sequence ID" value="GFU40900.1"/>
    <property type="molecule type" value="Genomic_DNA"/>
</dbReference>
<sequence>MELSLASRARYKLRSVTRFLCAKNTAPVDIHSQLCGVNREKCMSLQDMRKWCREFKEGCTDIHDEQRSGLPLVSDERLRKWRKHC</sequence>
<protein>
    <submittedName>
        <fullName evidence="1">HTH_48 domain-containing protein</fullName>
    </submittedName>
</protein>
<dbReference type="Proteomes" id="UP000887013">
    <property type="component" value="Unassembled WGS sequence"/>
</dbReference>
<accession>A0A8X6URK2</accession>